<evidence type="ECO:0000256" key="6">
    <source>
        <dbReference type="ARBA" id="ARBA00023004"/>
    </source>
</evidence>
<feature type="domain" description="Fe2OG dioxygenase" evidence="7">
    <location>
        <begin position="79"/>
        <end position="185"/>
    </location>
</feature>
<organism evidence="8">
    <name type="scientific">Streptomyces anulatus</name>
    <name type="common">Streptomyces chrysomallus</name>
    <dbReference type="NCBI Taxonomy" id="1892"/>
    <lineage>
        <taxon>Bacteria</taxon>
        <taxon>Bacillati</taxon>
        <taxon>Actinomycetota</taxon>
        <taxon>Actinomycetes</taxon>
        <taxon>Kitasatosporales</taxon>
        <taxon>Streptomycetaceae</taxon>
        <taxon>Streptomyces</taxon>
    </lineage>
</organism>
<dbReference type="SMART" id="SM00702">
    <property type="entry name" value="P4Hc"/>
    <property type="match status" value="1"/>
</dbReference>
<dbReference type="InterPro" id="IPR006620">
    <property type="entry name" value="Pro_4_hyd_alph"/>
</dbReference>
<reference evidence="8" key="1">
    <citation type="submission" date="2020-01" db="EMBL/GenBank/DDBJ databases">
        <title>Insect and environment-associated Actinomycetes.</title>
        <authorList>
            <person name="Currrie C."/>
            <person name="Chevrette M."/>
            <person name="Carlson C."/>
            <person name="Stubbendieck R."/>
            <person name="Wendt-Pienkowski E."/>
        </authorList>
    </citation>
    <scope>NUCLEOTIDE SEQUENCE</scope>
    <source>
        <strain evidence="8">SID505</strain>
    </source>
</reference>
<evidence type="ECO:0000256" key="2">
    <source>
        <dbReference type="ARBA" id="ARBA00022723"/>
    </source>
</evidence>
<evidence type="ECO:0000256" key="4">
    <source>
        <dbReference type="ARBA" id="ARBA00022964"/>
    </source>
</evidence>
<dbReference type="Gene3D" id="2.60.120.620">
    <property type="entry name" value="q2cbj1_9rhob like domain"/>
    <property type="match status" value="1"/>
</dbReference>
<dbReference type="InterPro" id="IPR005123">
    <property type="entry name" value="Oxoglu/Fe-dep_dioxygenase_dom"/>
</dbReference>
<dbReference type="RefSeq" id="WP_164256714.1">
    <property type="nucleotide sequence ID" value="NZ_JAAGMK010000126.1"/>
</dbReference>
<dbReference type="GO" id="GO:0016705">
    <property type="term" value="F:oxidoreductase activity, acting on paired donors, with incorporation or reduction of molecular oxygen"/>
    <property type="evidence" value="ECO:0007669"/>
    <property type="project" value="InterPro"/>
</dbReference>
<dbReference type="PROSITE" id="PS51471">
    <property type="entry name" value="FE2OG_OXY"/>
    <property type="match status" value="1"/>
</dbReference>
<sequence>MKKVTYSTTIDGRHIHVLDDVLDERQIADIGDRFTRASFIRDESDGPGKEHVRTFNTDLELADFEGTPVAERAKSAVDSFFPDRKLNLYRAHCNLTVYGDMGFPHQDCASDRDDVTALLFANAEWRTEWGGELTFFNAADDAVYVVTPRPGRLLVFEGAVPHRVGIPLRACYEPRLTLACKFKTPGTWR</sequence>
<comment type="caution">
    <text evidence="8">The sequence shown here is derived from an EMBL/GenBank/DDBJ whole genome shotgun (WGS) entry which is preliminary data.</text>
</comment>
<keyword evidence="6" id="KW-0408">Iron</keyword>
<evidence type="ECO:0000256" key="5">
    <source>
        <dbReference type="ARBA" id="ARBA00023002"/>
    </source>
</evidence>
<evidence type="ECO:0000313" key="8">
    <source>
        <dbReference type="EMBL" id="NEB83551.1"/>
    </source>
</evidence>
<keyword evidence="4" id="KW-0223">Dioxygenase</keyword>
<dbReference type="GO" id="GO:0005506">
    <property type="term" value="F:iron ion binding"/>
    <property type="evidence" value="ECO:0007669"/>
    <property type="project" value="InterPro"/>
</dbReference>
<dbReference type="EMBL" id="JAAGMK010000126">
    <property type="protein sequence ID" value="NEB83551.1"/>
    <property type="molecule type" value="Genomic_DNA"/>
</dbReference>
<dbReference type="InterPro" id="IPR044862">
    <property type="entry name" value="Pro_4_hyd_alph_FE2OG_OXY"/>
</dbReference>
<keyword evidence="2" id="KW-0479">Metal-binding</keyword>
<protein>
    <submittedName>
        <fullName evidence="8">2OG-Fe(II) oxygenase</fullName>
    </submittedName>
</protein>
<proteinExistence type="predicted"/>
<dbReference type="PANTHER" id="PTHR35169">
    <property type="entry name" value="FE2OG DIOXYGENASE DOMAIN-CONTAINING PROTEIN"/>
    <property type="match status" value="1"/>
</dbReference>
<dbReference type="GO" id="GO:0031418">
    <property type="term" value="F:L-ascorbic acid binding"/>
    <property type="evidence" value="ECO:0007669"/>
    <property type="project" value="UniProtKB-KW"/>
</dbReference>
<keyword evidence="3" id="KW-0847">Vitamin C</keyword>
<evidence type="ECO:0000256" key="3">
    <source>
        <dbReference type="ARBA" id="ARBA00022896"/>
    </source>
</evidence>
<gene>
    <name evidence="8" type="ORF">G3I43_05035</name>
</gene>
<accession>A0A6G3SKV6</accession>
<dbReference type="PANTHER" id="PTHR35169:SF1">
    <property type="entry name" value="PROLYL 4-HYDROXYLASE ALPHA SUBUNIT FE(2+) 2OG DIOXYGENASE DOMAIN-CONTAINING PROTEIN"/>
    <property type="match status" value="1"/>
</dbReference>
<dbReference type="AlphaFoldDB" id="A0A6G3SKV6"/>
<comment type="cofactor">
    <cofactor evidence="1">
        <name>L-ascorbate</name>
        <dbReference type="ChEBI" id="CHEBI:38290"/>
    </cofactor>
</comment>
<name>A0A6G3SKV6_STRAQ</name>
<keyword evidence="5" id="KW-0560">Oxidoreductase</keyword>
<evidence type="ECO:0000256" key="1">
    <source>
        <dbReference type="ARBA" id="ARBA00001961"/>
    </source>
</evidence>
<dbReference type="Pfam" id="PF13640">
    <property type="entry name" value="2OG-FeII_Oxy_3"/>
    <property type="match status" value="1"/>
</dbReference>
<evidence type="ECO:0000259" key="7">
    <source>
        <dbReference type="PROSITE" id="PS51471"/>
    </source>
</evidence>
<dbReference type="GO" id="GO:0051213">
    <property type="term" value="F:dioxygenase activity"/>
    <property type="evidence" value="ECO:0007669"/>
    <property type="project" value="UniProtKB-KW"/>
</dbReference>